<comment type="cofactor">
    <cofactor evidence="14">
        <name>Zn(2+)</name>
        <dbReference type="ChEBI" id="CHEBI:29105"/>
    </cofactor>
    <text evidence="14">Binds 1 zinc ion per subunit.</text>
</comment>
<keyword evidence="4 14" id="KW-0820">tRNA-binding</keyword>
<dbReference type="GO" id="GO:0006419">
    <property type="term" value="P:alanyl-tRNA aminoacylation"/>
    <property type="evidence" value="ECO:0007669"/>
    <property type="project" value="InterPro"/>
</dbReference>
<keyword evidence="9 14" id="KW-0067">ATP-binding</keyword>
<dbReference type="GO" id="GO:0004813">
    <property type="term" value="F:alanine-tRNA ligase activity"/>
    <property type="evidence" value="ECO:0007669"/>
    <property type="project" value="UniProtKB-UniRule"/>
</dbReference>
<dbReference type="PRINTS" id="PR00980">
    <property type="entry name" value="TRNASYNTHALA"/>
</dbReference>
<dbReference type="SUPFAM" id="SSF55186">
    <property type="entry name" value="ThrRS/AlaRS common domain"/>
    <property type="match status" value="1"/>
</dbReference>
<feature type="binding site" evidence="14">
    <location>
        <position position="750"/>
    </location>
    <ligand>
        <name>Zn(2+)</name>
        <dbReference type="ChEBI" id="CHEBI:29105"/>
    </ligand>
</feature>
<comment type="domain">
    <text evidence="14">Consists of three domains; the N-terminal catalytic domain, the editing domain and the C-terminal C-Ala domain. The editing domain removes incorrectly charged amino acids, while the C-Ala domain, along with tRNA(Ala), serves as a bridge to cooperatively bring together the editing and aminoacylation centers thus stimulating deacylation of misacylated tRNAs.</text>
</comment>
<keyword evidence="5 14" id="KW-0436">Ligase</keyword>
<dbReference type="FunFam" id="3.30.930.10:FF:000011">
    <property type="entry name" value="Alanine--tRNA ligase, cytoplasmic"/>
    <property type="match status" value="1"/>
</dbReference>
<evidence type="ECO:0000256" key="11">
    <source>
        <dbReference type="ARBA" id="ARBA00022917"/>
    </source>
</evidence>
<name>A0A3M0KHC7_HIRRU</name>
<accession>A0A3M0KHC7</accession>
<dbReference type="GO" id="GO:0002161">
    <property type="term" value="F:aminoacyl-tRNA deacylase activity"/>
    <property type="evidence" value="ECO:0007669"/>
    <property type="project" value="TreeGrafter"/>
</dbReference>
<evidence type="ECO:0000256" key="9">
    <source>
        <dbReference type="ARBA" id="ARBA00022840"/>
    </source>
</evidence>
<evidence type="ECO:0000313" key="17">
    <source>
        <dbReference type="EMBL" id="RMC12553.1"/>
    </source>
</evidence>
<evidence type="ECO:0000256" key="1">
    <source>
        <dbReference type="ARBA" id="ARBA00008429"/>
    </source>
</evidence>
<dbReference type="FunFam" id="2.40.30.130:FF:000005">
    <property type="entry name" value="Alanyl-tRNA synthetase 2, mitochondrial"/>
    <property type="match status" value="1"/>
</dbReference>
<dbReference type="Gene3D" id="3.30.980.10">
    <property type="entry name" value="Threonyl-trna Synthetase, Chain A, domain 2"/>
    <property type="match status" value="1"/>
</dbReference>
<dbReference type="InterPro" id="IPR018162">
    <property type="entry name" value="Ala-tRNA-ligase_IIc_anticod-bd"/>
</dbReference>
<dbReference type="FunFam" id="3.30.980.10:FF:000004">
    <property type="entry name" value="Alanine--tRNA ligase, cytoplasmic"/>
    <property type="match status" value="1"/>
</dbReference>
<sequence length="1398" mass="155437">MAAAAPLRRRLLLAVPWRWRCSPRRGGAACPSAGQIRAAFLRFFEERHGHRRLPSAPVRPRGDPRLLFVNAGMNQFKPIFLGTVHPRSELAQHRRVVNSQKCVRAGGKHNDLEDVGRDTYHHTFFEMLGNWSFGDYFKEEACSMAWELLTEVYEIPRDRLYVTYFGGDPSLGLSADEECRDVWLRLGVPASHVLPFPLKDNFWEMGDTGPCGPCTEIHYDHVGGGRNAAALVNQGSPDVVEIWNLVFMQYSREVEGNLLPLPQHHVDTGMGLERLVAVLQNKQSNYDTDLFTPILDAIHKGCRAPRYRGLVGDADVGRVNMAYRVVADHVRTLCVCISDGIYPGFSGAELVLRRILRRAVRFCSEVLQASPGLLASLVPTVVEVLGDAYPEIARNASQISDTINENEAAFLSSLERGRRIIERTVQQMEPSTHFPAEVAWSLYGSLGFPLDLIDLMLEEKGISLDLAAFNELALEDAKRKAGGPQAGQPGNTNTHLDVHSLAWLQSSNVPATDDAPKYAYTLGQHGQYEFSPCQATVLMLYRDQSLHKEVGAGQRCGVILDRTNFYAEQGGQDSDQGYMIRLGQQDVLFPVESVRLCGGYVIHEVTAVETLRAGDQVQLFVDEAQRLACMTNHTATHLLNFALRRVLGASTEQRGSHVTAEQLRFDFDTKGHVTVEQLQQVEQVVQDLIQKNEVVHMAEVPLALARGVQGLRAVDEGYPDPVRIVSLGVPVENVLTCDSEAAMQTSVELCCGTHLLQTGSVEDLAIISERQLVRGISRVIAVTGGRAKEAREVGQCLAMEVDSVSLRMKQRITSIPEMQNLSKEVGQLTKVVSSAAMPQWQRKELQTILKALQRTANTAIKKLELQQAEKAAQILLAKYCNQPVIIDTVPADSLSILMKVVNQLCDKSPGTSVLLLSPQASGEVLCACQVSKQDASHIFCACLLLDSSKGRVFVTPSKEASLVDGSLYTRRCITEDPSWSLVTVPHLTELCLQHIAHNFEKNPILNYLMPEHQKKVVDRLSTNLPLTVTANIVSHEDYWKRCCMERWQVCDVSNYGGSWKRMFFERHLENILKFFIPNTTNPEEVLELIPLCKAYVQKLEIDQFLPPLWVDQRKESNDLSDTEDDAELGEVYTHHYDLKDLITSLPHLQELHLTYGVKSCGMNFEWSLFNFTELDCSNLAAAVKMCRNLKVFKLTQSKVDDDKIKLLARNLQHHPCLLELDLSHNLIRDHGAQALGKLISHSKLETLNLCNNQICHAGAQALAQGLAESSTLTSLNLRLNFVEDKGGEAIGRALLTNTSLKSLHLGSNNLSEPTAAVFSQVLAQNTTLTSINFSCNHLGLDGGKQLLKGLANNKTLTELDLRHAEVEQETDFLIHGIVWANREAARLASLQHPTTEPL</sequence>
<dbReference type="InterPro" id="IPR050058">
    <property type="entry name" value="Ala-tRNA_ligase"/>
</dbReference>
<dbReference type="SUPFAM" id="SSF101353">
    <property type="entry name" value="Putative anticodon-binding domain of alanyl-tRNA synthetase (AlaRS)"/>
    <property type="match status" value="1"/>
</dbReference>
<dbReference type="Gene3D" id="3.30.930.10">
    <property type="entry name" value="Bira Bifunctional Protein, Domain 2"/>
    <property type="match status" value="1"/>
</dbReference>
<feature type="binding site" evidence="14">
    <location>
        <position position="637"/>
    </location>
    <ligand>
        <name>Zn(2+)</name>
        <dbReference type="ChEBI" id="CHEBI:29105"/>
    </ligand>
</feature>
<keyword evidence="15" id="KW-0175">Coiled coil</keyword>
<comment type="similarity">
    <text evidence="1">Belongs to the class-II aminoacyl-tRNA synthetase family. Alax-L subfamily.</text>
</comment>
<dbReference type="OrthoDB" id="2423964at2759"/>
<dbReference type="InterPro" id="IPR009000">
    <property type="entry name" value="Transl_B-barrel_sf"/>
</dbReference>
<dbReference type="Pfam" id="PF13516">
    <property type="entry name" value="LRR_6"/>
    <property type="match status" value="3"/>
</dbReference>
<keyword evidence="11 14" id="KW-0648">Protein biosynthesis</keyword>
<dbReference type="SUPFAM" id="SSF52047">
    <property type="entry name" value="RNI-like"/>
    <property type="match status" value="1"/>
</dbReference>
<dbReference type="SMART" id="SM00368">
    <property type="entry name" value="LRR_RI"/>
    <property type="match status" value="5"/>
</dbReference>
<reference evidence="17 18" key="1">
    <citation type="submission" date="2018-07" db="EMBL/GenBank/DDBJ databases">
        <title>A high quality draft genome assembly of the barn swallow (H. rustica rustica).</title>
        <authorList>
            <person name="Formenti G."/>
            <person name="Chiara M."/>
            <person name="Poveda L."/>
            <person name="Francoijs K.-J."/>
            <person name="Bonisoli-Alquati A."/>
            <person name="Canova L."/>
            <person name="Gianfranceschi L."/>
            <person name="Horner D.S."/>
            <person name="Saino N."/>
        </authorList>
    </citation>
    <scope>NUCLEOTIDE SEQUENCE [LARGE SCALE GENOMIC DNA]</scope>
    <source>
        <strain evidence="17">Chelidonia</strain>
        <tissue evidence="17">Blood</tissue>
    </source>
</reference>
<dbReference type="EC" id="6.1.1.7" evidence="2"/>
<dbReference type="NCBIfam" id="TIGR00344">
    <property type="entry name" value="alaS"/>
    <property type="match status" value="1"/>
</dbReference>
<feature type="coiled-coil region" evidence="15">
    <location>
        <begin position="842"/>
        <end position="869"/>
    </location>
</feature>
<dbReference type="InterPro" id="IPR012947">
    <property type="entry name" value="tRNA_SAD"/>
</dbReference>
<comment type="function">
    <text evidence="14">Catalyzes the attachment of alanine to tRNA(Ala) in a two-step reaction: alanine is first activated by ATP to form Ala-AMP and then transferred to the acceptor end of tRNA(Ala). Also edits incorrectly charged tRNA(Ala) via its editing domain.</text>
</comment>
<dbReference type="PANTHER" id="PTHR11777">
    <property type="entry name" value="ALANYL-TRNA SYNTHETASE"/>
    <property type="match status" value="1"/>
</dbReference>
<evidence type="ECO:0000256" key="13">
    <source>
        <dbReference type="ARBA" id="ARBA00048300"/>
    </source>
</evidence>
<evidence type="ECO:0000256" key="3">
    <source>
        <dbReference type="ARBA" id="ARBA00017959"/>
    </source>
</evidence>
<dbReference type="PANTHER" id="PTHR11777:SF8">
    <property type="entry name" value="ALANINE--TRNA LIGASE, MITOCHONDRIAL"/>
    <property type="match status" value="1"/>
</dbReference>
<dbReference type="InterPro" id="IPR001611">
    <property type="entry name" value="Leu-rich_rpt"/>
</dbReference>
<dbReference type="Gene3D" id="3.80.10.10">
    <property type="entry name" value="Ribonuclease Inhibitor"/>
    <property type="match status" value="2"/>
</dbReference>
<evidence type="ECO:0000256" key="6">
    <source>
        <dbReference type="ARBA" id="ARBA00022723"/>
    </source>
</evidence>
<dbReference type="InterPro" id="IPR002318">
    <property type="entry name" value="Ala-tRNA-lgiase_IIc"/>
</dbReference>
<evidence type="ECO:0000259" key="16">
    <source>
        <dbReference type="PROSITE" id="PS50860"/>
    </source>
</evidence>
<dbReference type="InterPro" id="IPR045864">
    <property type="entry name" value="aa-tRNA-synth_II/BPL/LPL"/>
</dbReference>
<dbReference type="HAMAP" id="MF_00036_B">
    <property type="entry name" value="Ala_tRNA_synth_B"/>
    <property type="match status" value="1"/>
</dbReference>
<feature type="binding site" evidence="14">
    <location>
        <position position="633"/>
    </location>
    <ligand>
        <name>Zn(2+)</name>
        <dbReference type="ChEBI" id="CHEBI:29105"/>
    </ligand>
</feature>
<keyword evidence="10 14" id="KW-0694">RNA-binding</keyword>
<dbReference type="InterPro" id="IPR018163">
    <property type="entry name" value="Thr/Ala-tRNA-synth_IIc_edit"/>
</dbReference>
<dbReference type="InterPro" id="IPR023033">
    <property type="entry name" value="Ala_tRNA_ligase_euk/bac"/>
</dbReference>
<evidence type="ECO:0000256" key="7">
    <source>
        <dbReference type="ARBA" id="ARBA00022741"/>
    </source>
</evidence>
<dbReference type="SUPFAM" id="SSF50447">
    <property type="entry name" value="Translation proteins"/>
    <property type="match status" value="1"/>
</dbReference>
<evidence type="ECO:0000256" key="14">
    <source>
        <dbReference type="HAMAP-Rule" id="MF_03133"/>
    </source>
</evidence>
<organism evidence="17 18">
    <name type="scientific">Hirundo rustica rustica</name>
    <dbReference type="NCBI Taxonomy" id="333673"/>
    <lineage>
        <taxon>Eukaryota</taxon>
        <taxon>Metazoa</taxon>
        <taxon>Chordata</taxon>
        <taxon>Craniata</taxon>
        <taxon>Vertebrata</taxon>
        <taxon>Euteleostomi</taxon>
        <taxon>Archelosauria</taxon>
        <taxon>Archosauria</taxon>
        <taxon>Dinosauria</taxon>
        <taxon>Saurischia</taxon>
        <taxon>Theropoda</taxon>
        <taxon>Coelurosauria</taxon>
        <taxon>Aves</taxon>
        <taxon>Neognathae</taxon>
        <taxon>Neoaves</taxon>
        <taxon>Telluraves</taxon>
        <taxon>Australaves</taxon>
        <taxon>Passeriformes</taxon>
        <taxon>Sylvioidea</taxon>
        <taxon>Hirundinidae</taxon>
        <taxon>Hirundo</taxon>
    </lineage>
</organism>
<dbReference type="EMBL" id="QRBI01000106">
    <property type="protein sequence ID" value="RMC12553.1"/>
    <property type="molecule type" value="Genomic_DNA"/>
</dbReference>
<gene>
    <name evidence="14" type="primary">AARS</name>
    <name evidence="17" type="ORF">DUI87_10073</name>
</gene>
<dbReference type="InterPro" id="IPR032675">
    <property type="entry name" value="LRR_dom_sf"/>
</dbReference>
<dbReference type="PROSITE" id="PS50860">
    <property type="entry name" value="AA_TRNA_LIGASE_II_ALA"/>
    <property type="match status" value="1"/>
</dbReference>
<dbReference type="GO" id="GO:0005739">
    <property type="term" value="C:mitochondrion"/>
    <property type="evidence" value="ECO:0007669"/>
    <property type="project" value="TreeGrafter"/>
</dbReference>
<dbReference type="GO" id="GO:0000049">
    <property type="term" value="F:tRNA binding"/>
    <property type="evidence" value="ECO:0007669"/>
    <property type="project" value="UniProtKB-KW"/>
</dbReference>
<dbReference type="GO" id="GO:0005524">
    <property type="term" value="F:ATP binding"/>
    <property type="evidence" value="ECO:0007669"/>
    <property type="project" value="UniProtKB-UniRule"/>
</dbReference>
<dbReference type="CDD" id="cd00673">
    <property type="entry name" value="AlaRS_core"/>
    <property type="match status" value="1"/>
</dbReference>
<dbReference type="InterPro" id="IPR018165">
    <property type="entry name" value="Ala-tRNA-synth_IIc_core"/>
</dbReference>
<evidence type="ECO:0000256" key="4">
    <source>
        <dbReference type="ARBA" id="ARBA00022555"/>
    </source>
</evidence>
<dbReference type="Proteomes" id="UP000269221">
    <property type="component" value="Unassembled WGS sequence"/>
</dbReference>
<comment type="catalytic activity">
    <reaction evidence="13 14">
        <text>tRNA(Ala) + L-alanine + ATP = L-alanyl-tRNA(Ala) + AMP + diphosphate</text>
        <dbReference type="Rhea" id="RHEA:12540"/>
        <dbReference type="Rhea" id="RHEA-COMP:9657"/>
        <dbReference type="Rhea" id="RHEA-COMP:9923"/>
        <dbReference type="ChEBI" id="CHEBI:30616"/>
        <dbReference type="ChEBI" id="CHEBI:33019"/>
        <dbReference type="ChEBI" id="CHEBI:57972"/>
        <dbReference type="ChEBI" id="CHEBI:78442"/>
        <dbReference type="ChEBI" id="CHEBI:78497"/>
        <dbReference type="ChEBI" id="CHEBI:456215"/>
        <dbReference type="EC" id="6.1.1.7"/>
    </reaction>
</comment>
<keyword evidence="7 14" id="KW-0547">Nucleotide-binding</keyword>
<keyword evidence="18" id="KW-1185">Reference proteome</keyword>
<evidence type="ECO:0000256" key="8">
    <source>
        <dbReference type="ARBA" id="ARBA00022833"/>
    </source>
</evidence>
<dbReference type="SMART" id="SM00863">
    <property type="entry name" value="tRNA_SAD"/>
    <property type="match status" value="1"/>
</dbReference>
<proteinExistence type="inferred from homology"/>
<dbReference type="CDD" id="cd00116">
    <property type="entry name" value="LRR_RI"/>
    <property type="match status" value="1"/>
</dbReference>
<dbReference type="SUPFAM" id="SSF55681">
    <property type="entry name" value="Class II aaRS and biotin synthetases"/>
    <property type="match status" value="1"/>
</dbReference>
<comment type="subunit">
    <text evidence="14">Monomer. Interacts with ANKRD16; the interaction is direct.</text>
</comment>
<protein>
    <recommendedName>
        <fullName evidence="3">Alanine--tRNA ligase</fullName>
        <ecNumber evidence="2">6.1.1.7</ecNumber>
    </recommendedName>
</protein>
<dbReference type="GO" id="GO:0008270">
    <property type="term" value="F:zinc ion binding"/>
    <property type="evidence" value="ECO:0007669"/>
    <property type="project" value="UniProtKB-UniRule"/>
</dbReference>
<evidence type="ECO:0000256" key="15">
    <source>
        <dbReference type="SAM" id="Coils"/>
    </source>
</evidence>
<dbReference type="STRING" id="333673.A0A3M0KHC7"/>
<evidence type="ECO:0000256" key="2">
    <source>
        <dbReference type="ARBA" id="ARBA00013168"/>
    </source>
</evidence>
<evidence type="ECO:0000256" key="12">
    <source>
        <dbReference type="ARBA" id="ARBA00023146"/>
    </source>
</evidence>
<dbReference type="Pfam" id="PF01411">
    <property type="entry name" value="tRNA-synt_2c"/>
    <property type="match status" value="1"/>
</dbReference>
<evidence type="ECO:0000256" key="10">
    <source>
        <dbReference type="ARBA" id="ARBA00022884"/>
    </source>
</evidence>
<keyword evidence="6 14" id="KW-0479">Metal-binding</keyword>
<dbReference type="Gene3D" id="2.40.30.130">
    <property type="match status" value="1"/>
</dbReference>
<evidence type="ECO:0000256" key="5">
    <source>
        <dbReference type="ARBA" id="ARBA00022598"/>
    </source>
</evidence>
<feature type="binding site" evidence="14">
    <location>
        <position position="754"/>
    </location>
    <ligand>
        <name>Zn(2+)</name>
        <dbReference type="ChEBI" id="CHEBI:29105"/>
    </ligand>
</feature>
<feature type="domain" description="Alanyl-transfer RNA synthetases family profile" evidence="16">
    <location>
        <begin position="31"/>
        <end position="793"/>
    </location>
</feature>
<evidence type="ECO:0000313" key="18">
    <source>
        <dbReference type="Proteomes" id="UP000269221"/>
    </source>
</evidence>
<keyword evidence="8 14" id="KW-0862">Zinc</keyword>
<keyword evidence="12 14" id="KW-0030">Aminoacyl-tRNA synthetase</keyword>
<comment type="caution">
    <text evidence="17">The sequence shown here is derived from an EMBL/GenBank/DDBJ whole genome shotgun (WGS) entry which is preliminary data.</text>
</comment>
<dbReference type="InterPro" id="IPR018164">
    <property type="entry name" value="Ala-tRNA-synth_IIc_N"/>
</dbReference>